<keyword evidence="8" id="KW-1185">Reference proteome</keyword>
<dbReference type="PROSITE" id="PS50983">
    <property type="entry name" value="FE_B12_PBP"/>
    <property type="match status" value="1"/>
</dbReference>
<dbReference type="Proteomes" id="UP001413721">
    <property type="component" value="Unassembled WGS sequence"/>
</dbReference>
<dbReference type="PRINTS" id="PR01715">
    <property type="entry name" value="FERRIBNDNGPP"/>
</dbReference>
<dbReference type="Pfam" id="PF01497">
    <property type="entry name" value="Peripla_BP_2"/>
    <property type="match status" value="1"/>
</dbReference>
<evidence type="ECO:0000256" key="5">
    <source>
        <dbReference type="ARBA" id="ARBA00022729"/>
    </source>
</evidence>
<evidence type="ECO:0000256" key="2">
    <source>
        <dbReference type="ARBA" id="ARBA00008814"/>
    </source>
</evidence>
<evidence type="ECO:0000256" key="1">
    <source>
        <dbReference type="ARBA" id="ARBA00004196"/>
    </source>
</evidence>
<dbReference type="RefSeq" id="WP_345937709.1">
    <property type="nucleotide sequence ID" value="NZ_JBBKTW010000005.1"/>
</dbReference>
<dbReference type="EMBL" id="JBBKTW010000005">
    <property type="protein sequence ID" value="MEN2989739.1"/>
    <property type="molecule type" value="Genomic_DNA"/>
</dbReference>
<dbReference type="SUPFAM" id="SSF53807">
    <property type="entry name" value="Helical backbone' metal receptor"/>
    <property type="match status" value="1"/>
</dbReference>
<keyword evidence="5" id="KW-0732">Signal</keyword>
<evidence type="ECO:0000313" key="8">
    <source>
        <dbReference type="Proteomes" id="UP001413721"/>
    </source>
</evidence>
<evidence type="ECO:0000313" key="7">
    <source>
        <dbReference type="EMBL" id="MEN2989739.1"/>
    </source>
</evidence>
<keyword evidence="3" id="KW-0813">Transport</keyword>
<dbReference type="Gene3D" id="3.40.50.1980">
    <property type="entry name" value="Nitrogenase molybdenum iron protein domain"/>
    <property type="match status" value="2"/>
</dbReference>
<evidence type="ECO:0000259" key="6">
    <source>
        <dbReference type="PROSITE" id="PS50983"/>
    </source>
</evidence>
<dbReference type="InterPro" id="IPR051313">
    <property type="entry name" value="Bact_iron-sidero_bind"/>
</dbReference>
<dbReference type="InterPro" id="IPR002491">
    <property type="entry name" value="ABC_transptr_periplasmic_BD"/>
</dbReference>
<dbReference type="PANTHER" id="PTHR30532">
    <property type="entry name" value="IRON III DICITRATE-BINDING PERIPLASMIC PROTEIN"/>
    <property type="match status" value="1"/>
</dbReference>
<comment type="similarity">
    <text evidence="2">Belongs to the bacterial solute-binding protein 8 family.</text>
</comment>
<evidence type="ECO:0000256" key="3">
    <source>
        <dbReference type="ARBA" id="ARBA00022448"/>
    </source>
</evidence>
<protein>
    <submittedName>
        <fullName evidence="7">ABC transporter substrate-binding protein</fullName>
    </submittedName>
</protein>
<accession>A0ABU9YLQ9</accession>
<dbReference type="PANTHER" id="PTHR30532:SF1">
    <property type="entry name" value="IRON(3+)-HYDROXAMATE-BINDING PROTEIN FHUD"/>
    <property type="match status" value="1"/>
</dbReference>
<proteinExistence type="inferred from homology"/>
<keyword evidence="4" id="KW-0410">Iron transport</keyword>
<feature type="domain" description="Fe/B12 periplasmic-binding" evidence="6">
    <location>
        <begin position="33"/>
        <end position="294"/>
    </location>
</feature>
<name>A0ABU9YLQ9_9PROT</name>
<evidence type="ECO:0000256" key="4">
    <source>
        <dbReference type="ARBA" id="ARBA00022496"/>
    </source>
</evidence>
<comment type="subcellular location">
    <subcellularLocation>
        <location evidence="1">Cell envelope</location>
    </subcellularLocation>
</comment>
<organism evidence="7 8">
    <name type="scientific">Tistrella arctica</name>
    <dbReference type="NCBI Taxonomy" id="3133430"/>
    <lineage>
        <taxon>Bacteria</taxon>
        <taxon>Pseudomonadati</taxon>
        <taxon>Pseudomonadota</taxon>
        <taxon>Alphaproteobacteria</taxon>
        <taxon>Geminicoccales</taxon>
        <taxon>Geminicoccaceae</taxon>
        <taxon>Tistrella</taxon>
    </lineage>
</organism>
<comment type="caution">
    <text evidence="7">The sequence shown here is derived from an EMBL/GenBank/DDBJ whole genome shotgun (WGS) entry which is preliminary data.</text>
</comment>
<sequence>MSGEVSRRRVLTGLLVTMAGMRGAMALPGAAPRIAVIDWALLETLLAIGITPVAAAELVQYRQTVIEPPLPAGIIDLGLRGALNFEVLRLAAPDLILNSGFHAWADPNLARIAPVLSLSIHRPDAAPYAAAEAATRALGDRFDRAVAAETCIAATARAIDVAAEGLAARAGGRPVFLVSLGDARHVSAFGTDAMFGQVLARMALANAWMGLTRYSGNAPVGIEALAERPEAWIAIIGPTAPDALRGLVRSRLWQALPAVREDRVVILDPVNPFGGLPSAARFARLLAAGIHAAGIHAVGADGRRADG</sequence>
<gene>
    <name evidence="7" type="ORF">WG926_15590</name>
</gene>
<keyword evidence="4" id="KW-0408">Iron</keyword>
<keyword evidence="4" id="KW-0406">Ion transport</keyword>
<reference evidence="7 8" key="1">
    <citation type="submission" date="2024-03" db="EMBL/GenBank/DDBJ databases">
        <title>High-quality draft genome sequencing of Tistrella sp. BH-R2-4.</title>
        <authorList>
            <person name="Dong C."/>
        </authorList>
    </citation>
    <scope>NUCLEOTIDE SEQUENCE [LARGE SCALE GENOMIC DNA]</scope>
    <source>
        <strain evidence="7 8">BH-R2-4</strain>
    </source>
</reference>